<dbReference type="Gene3D" id="2.40.30.170">
    <property type="match status" value="1"/>
</dbReference>
<name>A0ABU1JUU5_9PROT</name>
<evidence type="ECO:0000259" key="5">
    <source>
        <dbReference type="Pfam" id="PF25990"/>
    </source>
</evidence>
<dbReference type="Pfam" id="PF25990">
    <property type="entry name" value="Beta-barrel_YknX"/>
    <property type="match status" value="1"/>
</dbReference>
<evidence type="ECO:0000256" key="2">
    <source>
        <dbReference type="SAM" id="MobiDB-lite"/>
    </source>
</evidence>
<dbReference type="Pfam" id="PF25917">
    <property type="entry name" value="BSH_RND"/>
    <property type="match status" value="1"/>
</dbReference>
<evidence type="ECO:0000256" key="1">
    <source>
        <dbReference type="ARBA" id="ARBA00004196"/>
    </source>
</evidence>
<sequence>MPDGTNTPTSDRPQQASAPAPTPQPTLAPPPAKPRRRGLRLVLLVGVPLVIAAVGLVLYGMGGRYAGTDNAYVHADTVSVAPEISGRLVSIDVATNQPVQAGQVLFRIDDRAPRYALQRAEAAMRSANFDYQGIKASLSQARALQQVSAAGAAYEQREYDRTSSLAKNDNASQSALDLSRILLTTASIFVQVAQTQIDVTLAKLGADENLPLEKYPPYAQAVSDRDQAQLDLDHTQVKAPFSGIAAKADAVLPGAMVAAGTPVLAVVRSDKLWIDANMNETDLTHVTVGQPVTVTVDTYPGVTWTGKVESLSPASGAEFSLLPPQNSSGNWVKVTQRIPVRVVVDTADKPQLRAGMSAEVSIDTGHARGLPFIGGSLFGAQ</sequence>
<dbReference type="RefSeq" id="WP_309797824.1">
    <property type="nucleotide sequence ID" value="NZ_JAVDPW010000008.1"/>
</dbReference>
<evidence type="ECO:0000313" key="6">
    <source>
        <dbReference type="EMBL" id="MDR6292062.1"/>
    </source>
</evidence>
<evidence type="ECO:0000256" key="3">
    <source>
        <dbReference type="SAM" id="Phobius"/>
    </source>
</evidence>
<feature type="domain" description="YknX-like beta-barrel" evidence="5">
    <location>
        <begin position="274"/>
        <end position="362"/>
    </location>
</feature>
<feature type="transmembrane region" description="Helical" evidence="3">
    <location>
        <begin position="41"/>
        <end position="61"/>
    </location>
</feature>
<comment type="caution">
    <text evidence="6">The sequence shown here is derived from an EMBL/GenBank/DDBJ whole genome shotgun (WGS) entry which is preliminary data.</text>
</comment>
<feature type="region of interest" description="Disordered" evidence="2">
    <location>
        <begin position="1"/>
        <end position="34"/>
    </location>
</feature>
<dbReference type="Proteomes" id="UP001262410">
    <property type="component" value="Unassembled WGS sequence"/>
</dbReference>
<proteinExistence type="predicted"/>
<feature type="domain" description="Multidrug resistance protein MdtA-like barrel-sandwich hybrid" evidence="4">
    <location>
        <begin position="77"/>
        <end position="267"/>
    </location>
</feature>
<dbReference type="PANTHER" id="PTHR30386">
    <property type="entry name" value="MEMBRANE FUSION SUBUNIT OF EMRAB-TOLC MULTIDRUG EFFLUX PUMP"/>
    <property type="match status" value="1"/>
</dbReference>
<keyword evidence="3" id="KW-0472">Membrane</keyword>
<protein>
    <submittedName>
        <fullName evidence="6">Membrane fusion protein (Multidrug efflux system)</fullName>
    </submittedName>
</protein>
<evidence type="ECO:0000313" key="7">
    <source>
        <dbReference type="Proteomes" id="UP001262410"/>
    </source>
</evidence>
<reference evidence="6 7" key="1">
    <citation type="submission" date="2023-07" db="EMBL/GenBank/DDBJ databases">
        <title>Sorghum-associated microbial communities from plants grown in Nebraska, USA.</title>
        <authorList>
            <person name="Schachtman D."/>
        </authorList>
    </citation>
    <scope>NUCLEOTIDE SEQUENCE [LARGE SCALE GENOMIC DNA]</scope>
    <source>
        <strain evidence="6 7">584</strain>
    </source>
</reference>
<dbReference type="InterPro" id="IPR058636">
    <property type="entry name" value="Beta-barrel_YknX"/>
</dbReference>
<gene>
    <name evidence="6" type="ORF">E9232_004600</name>
</gene>
<feature type="compositionally biased region" description="Polar residues" evidence="2">
    <location>
        <begin position="1"/>
        <end position="11"/>
    </location>
</feature>
<accession>A0ABU1JUU5</accession>
<dbReference type="InterPro" id="IPR050739">
    <property type="entry name" value="MFP"/>
</dbReference>
<keyword evidence="7" id="KW-1185">Reference proteome</keyword>
<evidence type="ECO:0000259" key="4">
    <source>
        <dbReference type="Pfam" id="PF25917"/>
    </source>
</evidence>
<dbReference type="SUPFAM" id="SSF111369">
    <property type="entry name" value="HlyD-like secretion proteins"/>
    <property type="match status" value="1"/>
</dbReference>
<dbReference type="InterPro" id="IPR058625">
    <property type="entry name" value="MdtA-like_BSH"/>
</dbReference>
<dbReference type="PANTHER" id="PTHR30386:SF19">
    <property type="entry name" value="MULTIDRUG EXPORT PROTEIN EMRA-RELATED"/>
    <property type="match status" value="1"/>
</dbReference>
<feature type="compositionally biased region" description="Pro residues" evidence="2">
    <location>
        <begin position="20"/>
        <end position="32"/>
    </location>
</feature>
<comment type="subcellular location">
    <subcellularLocation>
        <location evidence="1">Cell envelope</location>
    </subcellularLocation>
</comment>
<keyword evidence="3" id="KW-1133">Transmembrane helix</keyword>
<organism evidence="6 7">
    <name type="scientific">Inquilinus ginsengisoli</name>
    <dbReference type="NCBI Taxonomy" id="363840"/>
    <lineage>
        <taxon>Bacteria</taxon>
        <taxon>Pseudomonadati</taxon>
        <taxon>Pseudomonadota</taxon>
        <taxon>Alphaproteobacteria</taxon>
        <taxon>Rhodospirillales</taxon>
        <taxon>Rhodospirillaceae</taxon>
        <taxon>Inquilinus</taxon>
    </lineage>
</organism>
<dbReference type="EMBL" id="JAVDPW010000008">
    <property type="protein sequence ID" value="MDR6292062.1"/>
    <property type="molecule type" value="Genomic_DNA"/>
</dbReference>
<dbReference type="Gene3D" id="2.40.50.100">
    <property type="match status" value="1"/>
</dbReference>
<keyword evidence="3" id="KW-0812">Transmembrane</keyword>